<sequence>MPSLEHEALAMLFGNRPDLAAEILRDALKVPIPAYDKALIESGDLTE</sequence>
<evidence type="ECO:0000313" key="1">
    <source>
        <dbReference type="EMBL" id="GAA4623650.1"/>
    </source>
</evidence>
<protein>
    <submittedName>
        <fullName evidence="1">Uncharacterized protein</fullName>
    </submittedName>
</protein>
<keyword evidence="2" id="KW-1185">Reference proteome</keyword>
<dbReference type="EMBL" id="BAABHK010000002">
    <property type="protein sequence ID" value="GAA4623650.1"/>
    <property type="molecule type" value="Genomic_DNA"/>
</dbReference>
<reference evidence="2" key="1">
    <citation type="journal article" date="2019" name="Int. J. Syst. Evol. Microbiol.">
        <title>The Global Catalogue of Microorganisms (GCM) 10K type strain sequencing project: providing services to taxonomists for standard genome sequencing and annotation.</title>
        <authorList>
            <consortium name="The Broad Institute Genomics Platform"/>
            <consortium name="The Broad Institute Genome Sequencing Center for Infectious Disease"/>
            <person name="Wu L."/>
            <person name="Ma J."/>
        </authorList>
    </citation>
    <scope>NUCLEOTIDE SEQUENCE [LARGE SCALE GENOMIC DNA]</scope>
    <source>
        <strain evidence="2">JCM 17939</strain>
    </source>
</reference>
<name>A0ABP8U4D8_9ACTN</name>
<dbReference type="RefSeq" id="WP_345430445.1">
    <property type="nucleotide sequence ID" value="NZ_BAABHK010000002.1"/>
</dbReference>
<dbReference type="Proteomes" id="UP001501442">
    <property type="component" value="Unassembled WGS sequence"/>
</dbReference>
<proteinExistence type="predicted"/>
<evidence type="ECO:0000313" key="2">
    <source>
        <dbReference type="Proteomes" id="UP001501442"/>
    </source>
</evidence>
<accession>A0ABP8U4D8</accession>
<comment type="caution">
    <text evidence="1">The sequence shown here is derived from an EMBL/GenBank/DDBJ whole genome shotgun (WGS) entry which is preliminary data.</text>
</comment>
<gene>
    <name evidence="1" type="ORF">GCM10023196_020670</name>
</gene>
<organism evidence="1 2">
    <name type="scientific">Actinoallomurus vinaceus</name>
    <dbReference type="NCBI Taxonomy" id="1080074"/>
    <lineage>
        <taxon>Bacteria</taxon>
        <taxon>Bacillati</taxon>
        <taxon>Actinomycetota</taxon>
        <taxon>Actinomycetes</taxon>
        <taxon>Streptosporangiales</taxon>
        <taxon>Thermomonosporaceae</taxon>
        <taxon>Actinoallomurus</taxon>
    </lineage>
</organism>